<evidence type="ECO:0000313" key="5">
    <source>
        <dbReference type="EMBL" id="AET25210.1"/>
    </source>
</evidence>
<reference evidence="5" key="3">
    <citation type="journal article" date="2011" name="Annu. Rev. Phytopathol.">
        <title>A successful bacterial coup d'etat: how Rhodococcus fascians redirects plant development.</title>
        <authorList>
            <person name="Stes E."/>
            <person name="Vandeputte O.M."/>
            <person name="El Jaziri M."/>
            <person name="Holsters M."/>
            <person name="Vereecke D."/>
        </authorList>
    </citation>
    <scope>NUCLEOTIDE SEQUENCE</scope>
    <source>
        <strain evidence="5">D188</strain>
        <plasmid evidence="5">pFiD188</plasmid>
    </source>
</reference>
<feature type="domain" description="HTH araC/xylS-type" evidence="4">
    <location>
        <begin position="171"/>
        <end position="272"/>
    </location>
</feature>
<dbReference type="PROSITE" id="PS01124">
    <property type="entry name" value="HTH_ARAC_FAMILY_2"/>
    <property type="match status" value="1"/>
</dbReference>
<dbReference type="GO" id="GO:0043565">
    <property type="term" value="F:sequence-specific DNA binding"/>
    <property type="evidence" value="ECO:0007669"/>
    <property type="project" value="InterPro"/>
</dbReference>
<sequence>MTRLTARIVDGDSLTSIRCGPGEITRRQVDLEADPRFSVRIQYVLSGEVILSQNGVQISLKSGGIGLYYSDYSYTMTVTRASCLAVVTLRQRVGSREDFDAASGRGLRVVPNAEGTGKILSDTLHSTSREIGMLNTFTAHNVISAVRLLAWEGMHPPHGHAPPDQQSRLVATARLMIEKNLSDPTLNPDLLARKLHVSVRQLHRAFEREERTLSAYIAYERIERCAADLIDPSLQQIPIGDISARWGLSDQSRLSRLFRELKGCSPSEFRRFYAEPS</sequence>
<dbReference type="PANTHER" id="PTHR43280:SF31">
    <property type="entry name" value="TRANSCRIPTIONAL REGULATORY PROTEIN"/>
    <property type="match status" value="1"/>
</dbReference>
<keyword evidence="3" id="KW-0804">Transcription</keyword>
<reference evidence="5" key="5">
    <citation type="journal article" date="2012" name="Mol. Plant Microbe Interact.">
        <title>pFiD188, the linear virulence plasmid of Rhodococcus fascians D188.</title>
        <authorList>
            <person name="Francis I."/>
            <person name="De Keyser A."/>
            <person name="De Backer P."/>
            <person name="Simon-Mateo C."/>
            <person name="Kalkus J."/>
            <person name="Pertry I."/>
            <person name="Ardiles-Diaz W."/>
            <person name="De Rycke R."/>
            <person name="Vandeputte O.M."/>
            <person name="El Jaziri M."/>
            <person name="Holsters M."/>
            <person name="Vereecke D."/>
        </authorList>
    </citation>
    <scope>NUCLEOTIDE SEQUENCE</scope>
    <source>
        <strain evidence="5">D188</strain>
        <plasmid evidence="5">pFiD188</plasmid>
    </source>
</reference>
<evidence type="ECO:0000259" key="4">
    <source>
        <dbReference type="PROSITE" id="PS01124"/>
    </source>
</evidence>
<dbReference type="InterPro" id="IPR009057">
    <property type="entry name" value="Homeodomain-like_sf"/>
</dbReference>
<evidence type="ECO:0000256" key="2">
    <source>
        <dbReference type="ARBA" id="ARBA00023125"/>
    </source>
</evidence>
<dbReference type="Pfam" id="PF12833">
    <property type="entry name" value="HTH_18"/>
    <property type="match status" value="1"/>
</dbReference>
<evidence type="ECO:0000256" key="1">
    <source>
        <dbReference type="ARBA" id="ARBA00023015"/>
    </source>
</evidence>
<dbReference type="GO" id="GO:0003700">
    <property type="term" value="F:DNA-binding transcription factor activity"/>
    <property type="evidence" value="ECO:0007669"/>
    <property type="project" value="InterPro"/>
</dbReference>
<keyword evidence="2" id="KW-0238">DNA-binding</keyword>
<dbReference type="EMBL" id="JN093097">
    <property type="protein sequence ID" value="AET25210.1"/>
    <property type="molecule type" value="Genomic_DNA"/>
</dbReference>
<dbReference type="SMART" id="SM00342">
    <property type="entry name" value="HTH_ARAC"/>
    <property type="match status" value="1"/>
</dbReference>
<reference evidence="5" key="1">
    <citation type="journal article" date="2009" name="Proc. Natl. Acad. Sci. U.S.A.">
        <title>Identification of Rhodococcus fascians cytokinins and their modus operandi to reshape the plant.</title>
        <authorList>
            <person name="Pertry I."/>
            <person name="Vaclavikova K."/>
            <person name="Depuydt S."/>
            <person name="Galuszka P."/>
            <person name="Spichal L."/>
            <person name="Temmerman W."/>
            <person name="Stes E."/>
            <person name="Schmulling T."/>
            <person name="Kakimoto T."/>
            <person name="Van Montagu M.C."/>
            <person name="Strnad M."/>
            <person name="Holsters M."/>
            <person name="Tarkowski P."/>
            <person name="Vereecke D."/>
        </authorList>
    </citation>
    <scope>NUCLEOTIDE SEQUENCE</scope>
    <source>
        <strain evidence="5">D188</strain>
        <plasmid evidence="5">pFiD188</plasmid>
    </source>
</reference>
<dbReference type="Gene3D" id="1.10.10.60">
    <property type="entry name" value="Homeodomain-like"/>
    <property type="match status" value="1"/>
</dbReference>
<dbReference type="SUPFAM" id="SSF46689">
    <property type="entry name" value="Homeodomain-like"/>
    <property type="match status" value="1"/>
</dbReference>
<accession>G8JYT9</accession>
<evidence type="ECO:0000256" key="3">
    <source>
        <dbReference type="ARBA" id="ARBA00023163"/>
    </source>
</evidence>
<reference evidence="5" key="4">
    <citation type="submission" date="2011-06" db="EMBL/GenBank/DDBJ databases">
        <authorList>
            <person name="Vereecke D.M."/>
        </authorList>
    </citation>
    <scope>NUCLEOTIDE SEQUENCE</scope>
    <source>
        <strain evidence="5">D188</strain>
        <plasmid evidence="5">pFiD188</plasmid>
    </source>
</reference>
<proteinExistence type="predicted"/>
<keyword evidence="1" id="KW-0805">Transcription regulation</keyword>
<dbReference type="AlphaFoldDB" id="G8JYT9"/>
<gene>
    <name evidence="5" type="ORF">pFi_074</name>
</gene>
<dbReference type="InterPro" id="IPR018060">
    <property type="entry name" value="HTH_AraC"/>
</dbReference>
<keyword evidence="5" id="KW-0614">Plasmid</keyword>
<geneLocation type="plasmid" evidence="5">
    <name>pFiD188</name>
</geneLocation>
<reference evidence="5" key="2">
    <citation type="journal article" date="2010" name="Mol. Plant Microbe Interact.">
        <title>Rhodococcus fascians impacts plant development through the dynamic fas-mediated production of a cytokinin mix.</title>
        <authorList>
            <person name="Pertry I."/>
            <person name="Vaclavikova K."/>
            <person name="Gemrotova M."/>
            <person name="Spichal L."/>
            <person name="Galuszka P."/>
            <person name="Depuydt S."/>
            <person name="Temmerman W."/>
            <person name="Stes E."/>
            <person name="De Keyser A."/>
            <person name="Riefler M."/>
            <person name="Biondi S."/>
            <person name="Novak O."/>
            <person name="Schmulling T."/>
            <person name="Strnad M."/>
            <person name="Tarkowski P."/>
            <person name="Holsters M."/>
            <person name="Vereecke D."/>
        </authorList>
    </citation>
    <scope>NUCLEOTIDE SEQUENCE</scope>
    <source>
        <strain evidence="5">D188</strain>
        <plasmid evidence="5">pFiD188</plasmid>
    </source>
</reference>
<protein>
    <submittedName>
        <fullName evidence="5">AraC type transcriptional regulator</fullName>
    </submittedName>
</protein>
<name>G8JYT9_RHOFA</name>
<dbReference type="PANTHER" id="PTHR43280">
    <property type="entry name" value="ARAC-FAMILY TRANSCRIPTIONAL REGULATOR"/>
    <property type="match status" value="1"/>
</dbReference>
<organism evidence="5">
    <name type="scientific">Rhodococcoides fascians D188</name>
    <dbReference type="NCBI Taxonomy" id="1051973"/>
    <lineage>
        <taxon>Bacteria</taxon>
        <taxon>Bacillati</taxon>
        <taxon>Actinomycetota</taxon>
        <taxon>Actinomycetes</taxon>
        <taxon>Mycobacteriales</taxon>
        <taxon>Nocardiaceae</taxon>
        <taxon>Rhodococcoides</taxon>
    </lineage>
</organism>